<dbReference type="GO" id="GO:0072344">
    <property type="term" value="P:rescue of stalled ribosome"/>
    <property type="evidence" value="ECO:0007669"/>
    <property type="project" value="UniProtKB-UniRule"/>
</dbReference>
<dbReference type="PANTHER" id="PTHR17224:SF1">
    <property type="entry name" value="PEPTIDYL-TRNA HYDROLASE"/>
    <property type="match status" value="1"/>
</dbReference>
<comment type="catalytic activity">
    <reaction evidence="7 8">
        <text>an N-acyl-L-alpha-aminoacyl-tRNA + H2O = an N-acyl-L-amino acid + a tRNA + H(+)</text>
        <dbReference type="Rhea" id="RHEA:54448"/>
        <dbReference type="Rhea" id="RHEA-COMP:10123"/>
        <dbReference type="Rhea" id="RHEA-COMP:13883"/>
        <dbReference type="ChEBI" id="CHEBI:15377"/>
        <dbReference type="ChEBI" id="CHEBI:15378"/>
        <dbReference type="ChEBI" id="CHEBI:59874"/>
        <dbReference type="ChEBI" id="CHEBI:78442"/>
        <dbReference type="ChEBI" id="CHEBI:138191"/>
        <dbReference type="EC" id="3.1.1.29"/>
    </reaction>
</comment>
<dbReference type="InterPro" id="IPR036416">
    <property type="entry name" value="Pept_tRNA_hydro_sf"/>
</dbReference>
<dbReference type="PANTHER" id="PTHR17224">
    <property type="entry name" value="PEPTIDYL-TRNA HYDROLASE"/>
    <property type="match status" value="1"/>
</dbReference>
<dbReference type="GO" id="GO:0004045">
    <property type="term" value="F:peptidyl-tRNA hydrolase activity"/>
    <property type="evidence" value="ECO:0007669"/>
    <property type="project" value="UniProtKB-UniRule"/>
</dbReference>
<gene>
    <name evidence="7" type="primary">pth</name>
    <name evidence="10" type="ORF">FBF37_01570</name>
</gene>
<comment type="subcellular location">
    <subcellularLocation>
        <location evidence="7">Cytoplasm</location>
    </subcellularLocation>
</comment>
<feature type="binding site" evidence="7">
    <location>
        <position position="67"/>
    </location>
    <ligand>
        <name>tRNA</name>
        <dbReference type="ChEBI" id="CHEBI:17843"/>
    </ligand>
</feature>
<evidence type="ECO:0000313" key="11">
    <source>
        <dbReference type="Proteomes" id="UP000310639"/>
    </source>
</evidence>
<dbReference type="GO" id="GO:0006515">
    <property type="term" value="P:protein quality control for misfolded or incompletely synthesized proteins"/>
    <property type="evidence" value="ECO:0007669"/>
    <property type="project" value="UniProtKB-UniRule"/>
</dbReference>
<evidence type="ECO:0000256" key="2">
    <source>
        <dbReference type="ARBA" id="ARBA00022555"/>
    </source>
</evidence>
<proteinExistence type="inferred from homology"/>
<keyword evidence="11" id="KW-1185">Reference proteome</keyword>
<evidence type="ECO:0000256" key="6">
    <source>
        <dbReference type="ARBA" id="ARBA00050038"/>
    </source>
</evidence>
<keyword evidence="4 7" id="KW-0694">RNA-binding</keyword>
<evidence type="ECO:0000256" key="1">
    <source>
        <dbReference type="ARBA" id="ARBA00013260"/>
    </source>
</evidence>
<comment type="similarity">
    <text evidence="5 7 9">Belongs to the PTH family.</text>
</comment>
<organism evidence="10 11">
    <name type="scientific">Candidatus Nanosynbacter featherlites</name>
    <dbReference type="NCBI Taxonomy" id="2572088"/>
    <lineage>
        <taxon>Bacteria</taxon>
        <taxon>Candidatus Saccharimonadota</taxon>
        <taxon>Candidatus Saccharimonadia</taxon>
        <taxon>Candidatus Nanosynbacterales</taxon>
        <taxon>Candidatus Nanosynbacteraceae</taxon>
        <taxon>Candidatus Nanosynbacter</taxon>
    </lineage>
</organism>
<feature type="site" description="Stabilizes the basic form of H active site to accept a proton" evidence="7">
    <location>
        <position position="94"/>
    </location>
</feature>
<dbReference type="EMBL" id="CP040004">
    <property type="protein sequence ID" value="QCT42158.1"/>
    <property type="molecule type" value="Genomic_DNA"/>
</dbReference>
<feature type="active site" description="Proton acceptor" evidence="7">
    <location>
        <position position="19"/>
    </location>
</feature>
<evidence type="ECO:0000256" key="3">
    <source>
        <dbReference type="ARBA" id="ARBA00022801"/>
    </source>
</evidence>
<dbReference type="OrthoDB" id="9800507at2"/>
<dbReference type="InterPro" id="IPR018171">
    <property type="entry name" value="Pept_tRNA_hydro_CS"/>
</dbReference>
<comment type="subunit">
    <text evidence="7">Monomer.</text>
</comment>
<dbReference type="CDD" id="cd00462">
    <property type="entry name" value="PTH"/>
    <property type="match status" value="1"/>
</dbReference>
<evidence type="ECO:0000256" key="4">
    <source>
        <dbReference type="ARBA" id="ARBA00022884"/>
    </source>
</evidence>
<reference evidence="10 11" key="1">
    <citation type="submission" date="2019-04" db="EMBL/GenBank/DDBJ databases">
        <title>Saccharibacteria TM7 genomes.</title>
        <authorList>
            <person name="Bor B."/>
            <person name="He X."/>
            <person name="Chen T."/>
            <person name="Dewhirst F.E."/>
        </authorList>
    </citation>
    <scope>NUCLEOTIDE SEQUENCE [LARGE SCALE GENOMIC DNA]</scope>
    <source>
        <strain evidence="10 11">BB001</strain>
    </source>
</reference>
<keyword evidence="2 7" id="KW-0820">tRNA-binding</keyword>
<dbReference type="HAMAP" id="MF_00083">
    <property type="entry name" value="Pept_tRNA_hydro_bact"/>
    <property type="match status" value="1"/>
</dbReference>
<evidence type="ECO:0000256" key="9">
    <source>
        <dbReference type="RuleBase" id="RU004320"/>
    </source>
</evidence>
<evidence type="ECO:0000256" key="7">
    <source>
        <dbReference type="HAMAP-Rule" id="MF_00083"/>
    </source>
</evidence>
<dbReference type="SUPFAM" id="SSF53178">
    <property type="entry name" value="Peptidyl-tRNA hydrolase-like"/>
    <property type="match status" value="1"/>
</dbReference>
<dbReference type="RefSeq" id="WP_138078840.1">
    <property type="nucleotide sequence ID" value="NZ_CP040004.1"/>
</dbReference>
<dbReference type="GO" id="GO:0005737">
    <property type="term" value="C:cytoplasm"/>
    <property type="evidence" value="ECO:0007669"/>
    <property type="project" value="UniProtKB-SubCell"/>
</dbReference>
<keyword evidence="3 7" id="KW-0378">Hydrolase</keyword>
<feature type="binding site" evidence="7">
    <location>
        <position position="115"/>
    </location>
    <ligand>
        <name>tRNA</name>
        <dbReference type="ChEBI" id="CHEBI:17843"/>
    </ligand>
</feature>
<dbReference type="AlphaFoldDB" id="A0A4P9A2Y8"/>
<evidence type="ECO:0000256" key="8">
    <source>
        <dbReference type="RuleBase" id="RU000673"/>
    </source>
</evidence>
<name>A0A4P9A2Y8_9BACT</name>
<keyword evidence="7" id="KW-0963">Cytoplasm</keyword>
<dbReference type="KEGG" id="nft:FBF37_01570"/>
<dbReference type="InterPro" id="IPR001328">
    <property type="entry name" value="Pept_tRNA_hydro"/>
</dbReference>
<protein>
    <recommendedName>
        <fullName evidence="6 7">Peptidyl-tRNA hydrolase</fullName>
        <shortName evidence="7">Pth</shortName>
        <ecNumber evidence="1 7">3.1.1.29</ecNumber>
    </recommendedName>
</protein>
<comment type="function">
    <text evidence="7">Hydrolyzes ribosome-free peptidyl-tRNAs (with 1 or more amino acids incorporated), which drop off the ribosome during protein synthesis, or as a result of ribosome stalling.</text>
</comment>
<feature type="binding site" evidence="7">
    <location>
        <position position="14"/>
    </location>
    <ligand>
        <name>tRNA</name>
        <dbReference type="ChEBI" id="CHEBI:17843"/>
    </ligand>
</feature>
<feature type="site" description="Discriminates between blocked and unblocked aminoacyl-tRNA" evidence="7">
    <location>
        <position position="9"/>
    </location>
</feature>
<comment type="function">
    <text evidence="7">Catalyzes the release of premature peptidyl moieties from peptidyl-tRNA molecules trapped in stalled 50S ribosomal subunits, and thus maintains levels of free tRNAs and 50S ribosomes.</text>
</comment>
<dbReference type="Gene3D" id="3.40.50.1470">
    <property type="entry name" value="Peptidyl-tRNA hydrolase"/>
    <property type="match status" value="1"/>
</dbReference>
<feature type="binding site" evidence="7">
    <location>
        <position position="69"/>
    </location>
    <ligand>
        <name>tRNA</name>
        <dbReference type="ChEBI" id="CHEBI:17843"/>
    </ligand>
</feature>
<accession>A0A4P9A2Y8</accession>
<dbReference type="EC" id="3.1.1.29" evidence="1 7"/>
<sequence>MKIILALGNPGDKYTYTRHNAGFLVIDQLAAEQDAQFSNKPKFFADIAEISHPKAPGNVLLVKPTTYYNEVGIAARALMDFYKLTLDDLLIIHDDTALDFGKIRVRKGGESAGNNGLKSLHRHIGSDFWHIRIGTDNLLRRQIGDVDFVLSKFNADERTILRDWTIPESIKLTEAFLNGTIEPLSIKL</sequence>
<dbReference type="NCBIfam" id="TIGR00447">
    <property type="entry name" value="pth"/>
    <property type="match status" value="1"/>
</dbReference>
<dbReference type="Proteomes" id="UP000310639">
    <property type="component" value="Chromosome"/>
</dbReference>
<evidence type="ECO:0000313" key="10">
    <source>
        <dbReference type="EMBL" id="QCT42158.1"/>
    </source>
</evidence>
<dbReference type="PROSITE" id="PS01195">
    <property type="entry name" value="PEPT_TRNA_HYDROL_1"/>
    <property type="match status" value="1"/>
</dbReference>
<dbReference type="Pfam" id="PF01195">
    <property type="entry name" value="Pept_tRNA_hydro"/>
    <property type="match status" value="1"/>
</dbReference>
<evidence type="ECO:0000256" key="5">
    <source>
        <dbReference type="ARBA" id="ARBA00038063"/>
    </source>
</evidence>
<dbReference type="GO" id="GO:0000049">
    <property type="term" value="F:tRNA binding"/>
    <property type="evidence" value="ECO:0007669"/>
    <property type="project" value="UniProtKB-UniRule"/>
</dbReference>